<feature type="transmembrane region" description="Helical" evidence="11">
    <location>
        <begin position="1099"/>
        <end position="1122"/>
    </location>
</feature>
<dbReference type="InterPro" id="IPR003368">
    <property type="entry name" value="POMP_repeat"/>
</dbReference>
<name>D8LHQ8_ECTSI</name>
<keyword evidence="6" id="KW-0677">Repeat</keyword>
<evidence type="ECO:0000256" key="3">
    <source>
        <dbReference type="ARBA" id="ARBA00004613"/>
    </source>
</evidence>
<dbReference type="STRING" id="2880.D8LHQ8"/>
<feature type="transmembrane region" description="Helical" evidence="11">
    <location>
        <begin position="1380"/>
        <end position="1401"/>
    </location>
</feature>
<dbReference type="InterPro" id="IPR000800">
    <property type="entry name" value="Notch_dom"/>
</dbReference>
<evidence type="ECO:0000256" key="11">
    <source>
        <dbReference type="SAM" id="Phobius"/>
    </source>
</evidence>
<dbReference type="InParanoid" id="D8LHQ8"/>
<keyword evidence="4" id="KW-0964">Secreted</keyword>
<feature type="transmembrane region" description="Helical" evidence="11">
    <location>
        <begin position="1440"/>
        <end position="1465"/>
    </location>
</feature>
<keyword evidence="14" id="KW-1185">Reference proteome</keyword>
<feature type="transmembrane region" description="Helical" evidence="11">
    <location>
        <begin position="1204"/>
        <end position="1225"/>
    </location>
</feature>
<keyword evidence="11" id="KW-1133">Transmembrane helix</keyword>
<comment type="subcellular location">
    <subcellularLocation>
        <location evidence="1">Cell envelope</location>
    </subcellularLocation>
    <subcellularLocation>
        <location evidence="2">Cell outer membrane</location>
    </subcellularLocation>
    <subcellularLocation>
        <location evidence="3">Secreted</location>
    </subcellularLocation>
</comment>
<evidence type="ECO:0000256" key="8">
    <source>
        <dbReference type="ARBA" id="ARBA00023157"/>
    </source>
</evidence>
<feature type="transmembrane region" description="Helical" evidence="11">
    <location>
        <begin position="1296"/>
        <end position="1314"/>
    </location>
</feature>
<dbReference type="PANTHER" id="PTHR11319">
    <property type="entry name" value="G PROTEIN-COUPLED RECEPTOR-RELATED"/>
    <property type="match status" value="1"/>
</dbReference>
<evidence type="ECO:0000256" key="5">
    <source>
        <dbReference type="ARBA" id="ARBA00022729"/>
    </source>
</evidence>
<reference evidence="13 14" key="1">
    <citation type="journal article" date="2010" name="Nature">
        <title>The Ectocarpus genome and the independent evolution of multicellularity in brown algae.</title>
        <authorList>
            <person name="Cock J.M."/>
            <person name="Sterck L."/>
            <person name="Rouze P."/>
            <person name="Scornet D."/>
            <person name="Allen A.E."/>
            <person name="Amoutzias G."/>
            <person name="Anthouard V."/>
            <person name="Artiguenave F."/>
            <person name="Aury J.M."/>
            <person name="Badger J.H."/>
            <person name="Beszteri B."/>
            <person name="Billiau K."/>
            <person name="Bonnet E."/>
            <person name="Bothwell J.H."/>
            <person name="Bowler C."/>
            <person name="Boyen C."/>
            <person name="Brownlee C."/>
            <person name="Carrano C.J."/>
            <person name="Charrier B."/>
            <person name="Cho G.Y."/>
            <person name="Coelho S.M."/>
            <person name="Collen J."/>
            <person name="Corre E."/>
            <person name="Da Silva C."/>
            <person name="Delage L."/>
            <person name="Delaroque N."/>
            <person name="Dittami S.M."/>
            <person name="Doulbeau S."/>
            <person name="Elias M."/>
            <person name="Farnham G."/>
            <person name="Gachon C.M."/>
            <person name="Gschloessl B."/>
            <person name="Heesch S."/>
            <person name="Jabbari K."/>
            <person name="Jubin C."/>
            <person name="Kawai H."/>
            <person name="Kimura K."/>
            <person name="Kloareg B."/>
            <person name="Kupper F.C."/>
            <person name="Lang D."/>
            <person name="Le Bail A."/>
            <person name="Leblanc C."/>
            <person name="Lerouge P."/>
            <person name="Lohr M."/>
            <person name="Lopez P.J."/>
            <person name="Martens C."/>
            <person name="Maumus F."/>
            <person name="Michel G."/>
            <person name="Miranda-Saavedra D."/>
            <person name="Morales J."/>
            <person name="Moreau H."/>
            <person name="Motomura T."/>
            <person name="Nagasato C."/>
            <person name="Napoli C.A."/>
            <person name="Nelson D.R."/>
            <person name="Nyvall-Collen P."/>
            <person name="Peters A.F."/>
            <person name="Pommier C."/>
            <person name="Potin P."/>
            <person name="Poulain J."/>
            <person name="Quesneville H."/>
            <person name="Read B."/>
            <person name="Rensing S.A."/>
            <person name="Ritter A."/>
            <person name="Rousvoal S."/>
            <person name="Samanta M."/>
            <person name="Samson G."/>
            <person name="Schroeder D.C."/>
            <person name="Segurens B."/>
            <person name="Strittmatter M."/>
            <person name="Tonon T."/>
            <person name="Tregear J.W."/>
            <person name="Valentin K."/>
            <person name="von Dassow P."/>
            <person name="Yamagishi T."/>
            <person name="Van de Peer Y."/>
            <person name="Wincker P."/>
        </authorList>
    </citation>
    <scope>NUCLEOTIDE SEQUENCE [LARGE SCALE GENOMIC DNA]</scope>
    <source>
        <strain evidence="14">Ec32 / CCAP1310/4</strain>
    </source>
</reference>
<dbReference type="PANTHER" id="PTHR11319:SF35">
    <property type="entry name" value="OUTER MEMBRANE PROTEIN PMPC-RELATED"/>
    <property type="match status" value="1"/>
</dbReference>
<sequence length="1491" mass="154072">MEVKKSGRWTRTAVAAPQHEEQEMTARCRGATSFTAVLFTLCYLRQGAAQSDSCAVADIGNGLCDEGNNNVFCSYDGGDCCYCTCSGTLCQSVTFDCLDPDADDEFYECEAPPTTALPCSAEVQQTWVVDDSAQAQALASAVNCSGGSFEVEWRGTVVVESVFYVVDGTTLSITGDGSSAAIDGNAATRLFIVVNAALHLTGVDVTSGASTTGGAIAAAGATLTLNQTNFLRNTATGNGGAIFLSDGSSMVCSGGGAFTDNEASVDGGALYVTGGSVVSCGGSWFGNVAGDSAGAIIVDGESSLSWSEDAFFGFNLAETWGGAVYARSGASVSWNASTWFFSNTVGSLGGALAIVNGSTASWIGETTFESNYATSTTSGIGGALVVYVSSNASWSGATTFKNNAAEVIGGAVWVADGSEASCTGDETISTFSGNSAEYGGAIVSEDSGISFEGNSSFDSNRAVGLESDTGHGGAFAVSGSTVSLSGEMLMSSNSAVQFGGAIFSRTSQISWAGETALVENSGAVGGAVALFFSELQWSGDVSFSSNYATEDGGALYVSGSSAAWSGSTLLLNNSALQGGGAVEAVNATVVWSGHTEVFNNSAGGFGGGGMDFSVSSTVEWSGNTTFAHNRAVLGGALYASGSSSVFWSEGATIFLNNSATVAGGAIEVFGAMISWSGDTEFTGNVGPSGSAVFVTFGSSGSWNGGTTIFADNNASLDGTVIVDNSTVSWSGATEFIGNSAESRGGALLIRNGANVSWTGDTNFVSNEAVLGDGGAVATNALSTSNSTLFINGTTIFSDNSAGGNGGGVALFVDVALNIGTVDVSFVGNSAGVAGGAMFVSGVSIGPRFNSVSFVSNSAQIGGGISIFGSGTDESGDLPTTFDTCQFIGNQAISTGGAINSAAGEDAIENSVFEGNSAGTGGALRLAGEAYISNCSFLENTSDEGEGAAVSNIGFLSSITNASFDGNGFDCPAGTFLNVTGSGDHFEAICNGCDTTCDGCVFAEGSLAPICTEVMDHSTSDGGNVTLQTLSIDRGFWRASASSTEVLACYHADACLGGVTGASGYCEEGYEGPYCGICSDGYTEQLSFACSKCSENSAGGIAVAVVLALLILFLAVAVVSYVISGEVGMGRKGGIVERVTRYIPLQSLKIVIVSWQILTQFTSVANVTYPDVYQELLDVLDVFNFDLGWLLSAGCVVDMNFHDRLLVSTISPIVALLLLACTYAAAARANRGDPEKLSIIWNKHVTMVLLLMFFVYSSVSSTLFRAFACDDLDYSKYYLRADYSIECDSSEHRGIQVYAGFMIVIYTVGIPALYAELLFKNRDVLKDEDPDREEPPRVKSISNLWEPYKPAVFYYEVIECFRRVLLAGVVVFIYPNTAAQIAVTLLIAFAFALLSEGLAPYASRWDTWISRIGHIVVFLSMYVALLLKVDVSDERASSQEVFEGVLVAVHVCMILVVLVEAAVQAWSLRQERRALSTAPPRFRSGKSLTRNP</sequence>
<evidence type="ECO:0000256" key="1">
    <source>
        <dbReference type="ARBA" id="ARBA00004196"/>
    </source>
</evidence>
<dbReference type="Pfam" id="PF02415">
    <property type="entry name" value="Chlam_PMP"/>
    <property type="match status" value="3"/>
</dbReference>
<dbReference type="NCBIfam" id="TIGR01376">
    <property type="entry name" value="POMP_repeat"/>
    <property type="match status" value="1"/>
</dbReference>
<dbReference type="EMBL" id="FN649733">
    <property type="protein sequence ID" value="CBN79340.1"/>
    <property type="molecule type" value="Genomic_DNA"/>
</dbReference>
<feature type="transmembrane region" description="Helical" evidence="11">
    <location>
        <begin position="1245"/>
        <end position="1267"/>
    </location>
</feature>
<evidence type="ECO:0000259" key="12">
    <source>
        <dbReference type="SMART" id="SM00004"/>
    </source>
</evidence>
<keyword evidence="10" id="KW-0998">Cell outer membrane</keyword>
<keyword evidence="5" id="KW-0732">Signal</keyword>
<evidence type="ECO:0000256" key="6">
    <source>
        <dbReference type="ARBA" id="ARBA00022737"/>
    </source>
</evidence>
<dbReference type="eggNOG" id="ENOG502S176">
    <property type="taxonomic scope" value="Eukaryota"/>
</dbReference>
<accession>D8LHQ8</accession>
<proteinExistence type="predicted"/>
<evidence type="ECO:0000256" key="9">
    <source>
        <dbReference type="ARBA" id="ARBA00023180"/>
    </source>
</evidence>
<evidence type="ECO:0000256" key="2">
    <source>
        <dbReference type="ARBA" id="ARBA00004442"/>
    </source>
</evidence>
<feature type="transmembrane region" description="Helical" evidence="11">
    <location>
        <begin position="1407"/>
        <end position="1428"/>
    </location>
</feature>
<keyword evidence="11" id="KW-0812">Transmembrane</keyword>
<evidence type="ECO:0000256" key="4">
    <source>
        <dbReference type="ARBA" id="ARBA00022525"/>
    </source>
</evidence>
<evidence type="ECO:0000256" key="10">
    <source>
        <dbReference type="ARBA" id="ARBA00023237"/>
    </source>
</evidence>
<protein>
    <submittedName>
        <fullName evidence="13">Polymorphic outer membrane protein G/I family protein</fullName>
    </submittedName>
</protein>
<dbReference type="Proteomes" id="UP000002630">
    <property type="component" value="Linkage Group LG08"/>
</dbReference>
<feature type="domain" description="LNR" evidence="12">
    <location>
        <begin position="42"/>
        <end position="81"/>
    </location>
</feature>
<gene>
    <name evidence="13" type="ORF">Esi_0198_0038</name>
</gene>
<organism evidence="13 14">
    <name type="scientific">Ectocarpus siliculosus</name>
    <name type="common">Brown alga</name>
    <name type="synonym">Conferva siliculosa</name>
    <dbReference type="NCBI Taxonomy" id="2880"/>
    <lineage>
        <taxon>Eukaryota</taxon>
        <taxon>Sar</taxon>
        <taxon>Stramenopiles</taxon>
        <taxon>Ochrophyta</taxon>
        <taxon>PX clade</taxon>
        <taxon>Phaeophyceae</taxon>
        <taxon>Ectocarpales</taxon>
        <taxon>Ectocarpaceae</taxon>
        <taxon>Ectocarpus</taxon>
    </lineage>
</organism>
<evidence type="ECO:0000256" key="7">
    <source>
        <dbReference type="ARBA" id="ARBA00023136"/>
    </source>
</evidence>
<keyword evidence="8" id="KW-1015">Disulfide bond</keyword>
<dbReference type="SMART" id="SM00004">
    <property type="entry name" value="NL"/>
    <property type="match status" value="1"/>
</dbReference>
<dbReference type="EMBL" id="FN648373">
    <property type="protein sequence ID" value="CBN79340.1"/>
    <property type="molecule type" value="Genomic_DNA"/>
</dbReference>
<keyword evidence="9" id="KW-0325">Glycoprotein</keyword>
<dbReference type="GO" id="GO:0005576">
    <property type="term" value="C:extracellular region"/>
    <property type="evidence" value="ECO:0007669"/>
    <property type="project" value="UniProtKB-SubCell"/>
</dbReference>
<keyword evidence="7 11" id="KW-0472">Membrane</keyword>
<evidence type="ECO:0000313" key="14">
    <source>
        <dbReference type="Proteomes" id="UP000002630"/>
    </source>
</evidence>
<dbReference type="OMA" id="WISRIGH"/>
<dbReference type="OrthoDB" id="5950997at2759"/>
<evidence type="ECO:0000313" key="13">
    <source>
        <dbReference type="EMBL" id="CBN79340.1"/>
    </source>
</evidence>